<comment type="caution">
    <text evidence="1">The sequence shown here is derived from an EMBL/GenBank/DDBJ whole genome shotgun (WGS) entry which is preliminary data.</text>
</comment>
<dbReference type="RefSeq" id="WP_123847543.1">
    <property type="nucleotide sequence ID" value="NZ_RPDH01000002.1"/>
</dbReference>
<dbReference type="Proteomes" id="UP000278351">
    <property type="component" value="Unassembled WGS sequence"/>
</dbReference>
<accession>A0A3N4PXZ1</accession>
<sequence length="356" mass="40865">MQPVIQYIKTPRRTKRMACAAGLLAVALAGCYKDTLPVETDYLSKDMNFKKDVFVSNLGRTNMFINVFNADYSTQPLEFTLMSPRVEGKVPAPVLQELVDTRQWKDYYTGTEKSIAEIEAKRITVRRPIVDMNSQNGQLVVWPVDSNKVRYGKYYFDVKVKNGAGERLFTGLTIDLRRPRPYDPYEFDDITGLRKPDNSGGIIRPTTLTGHVDAQQREIKAENVQVYFVKTGNAANTITFKFVDKDSIGIPLTVFNYQRWDSLFYYSKMADRNVKFGFNGRIPKDSMSVTYDITNPFPILSEVFPGDEEAEYNFRFTRVSFGSRRIGTIGLKLSIHEPGEWTVIFRYRINPKFSDD</sequence>
<protein>
    <submittedName>
        <fullName evidence="1">DUF5007 domain-containing protein</fullName>
    </submittedName>
</protein>
<name>A0A3N4PXZ1_9BACT</name>
<gene>
    <name evidence="1" type="ORF">EGT74_15985</name>
</gene>
<dbReference type="OrthoDB" id="737630at2"/>
<dbReference type="AlphaFoldDB" id="A0A3N4PXZ1"/>
<dbReference type="Pfam" id="PF16398">
    <property type="entry name" value="DUF5007"/>
    <property type="match status" value="1"/>
</dbReference>
<organism evidence="1 2">
    <name type="scientific">Chitinophaga lutea</name>
    <dbReference type="NCBI Taxonomy" id="2488634"/>
    <lineage>
        <taxon>Bacteria</taxon>
        <taxon>Pseudomonadati</taxon>
        <taxon>Bacteroidota</taxon>
        <taxon>Chitinophagia</taxon>
        <taxon>Chitinophagales</taxon>
        <taxon>Chitinophagaceae</taxon>
        <taxon>Chitinophaga</taxon>
    </lineage>
</organism>
<keyword evidence="2" id="KW-1185">Reference proteome</keyword>
<reference evidence="1 2" key="1">
    <citation type="submission" date="2018-11" db="EMBL/GenBank/DDBJ databases">
        <title>Chitinophaga lutea sp.nov., isolate from arsenic contaminated soil.</title>
        <authorList>
            <person name="Zong Y."/>
        </authorList>
    </citation>
    <scope>NUCLEOTIDE SEQUENCE [LARGE SCALE GENOMIC DNA]</scope>
    <source>
        <strain evidence="1 2">ZY74</strain>
    </source>
</reference>
<dbReference type="InterPro" id="IPR032173">
    <property type="entry name" value="DUF5007"/>
</dbReference>
<evidence type="ECO:0000313" key="2">
    <source>
        <dbReference type="Proteomes" id="UP000278351"/>
    </source>
</evidence>
<evidence type="ECO:0000313" key="1">
    <source>
        <dbReference type="EMBL" id="RPE08540.1"/>
    </source>
</evidence>
<dbReference type="EMBL" id="RPDH01000002">
    <property type="protein sequence ID" value="RPE08540.1"/>
    <property type="molecule type" value="Genomic_DNA"/>
</dbReference>
<proteinExistence type="predicted"/>